<dbReference type="AlphaFoldDB" id="A0A0S4IYT4"/>
<feature type="region of interest" description="Disordered" evidence="1">
    <location>
        <begin position="102"/>
        <end position="122"/>
    </location>
</feature>
<organism evidence="2 3">
    <name type="scientific">Bodo saltans</name>
    <name type="common">Flagellated protozoan</name>
    <dbReference type="NCBI Taxonomy" id="75058"/>
    <lineage>
        <taxon>Eukaryota</taxon>
        <taxon>Discoba</taxon>
        <taxon>Euglenozoa</taxon>
        <taxon>Kinetoplastea</taxon>
        <taxon>Metakinetoplastina</taxon>
        <taxon>Eubodonida</taxon>
        <taxon>Bodonidae</taxon>
        <taxon>Bodo</taxon>
    </lineage>
</organism>
<evidence type="ECO:0000256" key="1">
    <source>
        <dbReference type="SAM" id="MobiDB-lite"/>
    </source>
</evidence>
<evidence type="ECO:0000313" key="2">
    <source>
        <dbReference type="EMBL" id="CUF81208.1"/>
    </source>
</evidence>
<reference evidence="3" key="1">
    <citation type="submission" date="2015-09" db="EMBL/GenBank/DDBJ databases">
        <authorList>
            <consortium name="Pathogen Informatics"/>
        </authorList>
    </citation>
    <scope>NUCLEOTIDE SEQUENCE [LARGE SCALE GENOMIC DNA]</scope>
    <source>
        <strain evidence="3">Lake Konstanz</strain>
    </source>
</reference>
<proteinExistence type="predicted"/>
<gene>
    <name evidence="2" type="ORF">BSAL_65930</name>
</gene>
<dbReference type="Proteomes" id="UP000051952">
    <property type="component" value="Unassembled WGS sequence"/>
</dbReference>
<dbReference type="EMBL" id="CYKH01000414">
    <property type="protein sequence ID" value="CUF81208.1"/>
    <property type="molecule type" value="Genomic_DNA"/>
</dbReference>
<sequence length="382" mass="41287">MLPYFHLQKQLQDISDPATRARELTRGIEPVLAIEPAHNATVAMEDAFDGSMLFVVSRTTISVASDSAAAKSITAGLFIARGTMVVGFSDGSFSVVAQQQQITKTDKEEEQPATNGKHNAPVPPTLWLVTRHVSADISGHGGAPISEFMVVRSDTWQRGLSPSTIALVTCSKSNRCMRRWNIPGLVAPVEEGGDNKQLYSDDVLGLLPSTSSTASPEQLHQQLRQRRVMFPETGEYGVAHQHEQTTLHHFYAKIVRCTTNATVVGESHFGRDRRNEVHGFQPKQAHRDGGAEAILLQYGLPDLYRGGQYNENTGDSELNSVAIAHDEGLSLCSGSFTLPRKGLGKGGDKNSATVLTHAQCGLDRRGHLVAAIAAGTSIVPLF</sequence>
<evidence type="ECO:0000313" key="3">
    <source>
        <dbReference type="Proteomes" id="UP000051952"/>
    </source>
</evidence>
<protein>
    <submittedName>
        <fullName evidence="2">Uncharacterized protein</fullName>
    </submittedName>
</protein>
<keyword evidence="3" id="KW-1185">Reference proteome</keyword>
<dbReference type="VEuPathDB" id="TriTrypDB:BSAL_65930"/>
<name>A0A0S4IYT4_BODSA</name>
<accession>A0A0S4IYT4</accession>